<dbReference type="GO" id="GO:0004791">
    <property type="term" value="F:thioredoxin-disulfide reductase (NADPH) activity"/>
    <property type="evidence" value="ECO:0007669"/>
    <property type="project" value="TreeGrafter"/>
</dbReference>
<sequence>MLVYNELKKTENFFEVIYISLDNKESSFEDYFATMPWYAIPYSDEEKRVRKIHFRGIPILVLLDAKTLDIIALNGREILFRDPRGELFPWKNLPEEKSSIDSAKTMQASDSTGGASDRKRPQHGVKKENLVSSGTIPRGPRGAAKKTPTASKSKKRQSYQESTKEADDSDA</sequence>
<keyword evidence="4" id="KW-1185">Reference proteome</keyword>
<dbReference type="EMBL" id="BLXT01001679">
    <property type="protein sequence ID" value="GFN87254.1"/>
    <property type="molecule type" value="Genomic_DNA"/>
</dbReference>
<evidence type="ECO:0000256" key="1">
    <source>
        <dbReference type="SAM" id="MobiDB-lite"/>
    </source>
</evidence>
<evidence type="ECO:0000259" key="2">
    <source>
        <dbReference type="Pfam" id="PF13905"/>
    </source>
</evidence>
<feature type="compositionally biased region" description="Basic and acidic residues" evidence="1">
    <location>
        <begin position="162"/>
        <end position="171"/>
    </location>
</feature>
<dbReference type="Proteomes" id="UP000735302">
    <property type="component" value="Unassembled WGS sequence"/>
</dbReference>
<proteinExistence type="predicted"/>
<feature type="compositionally biased region" description="Polar residues" evidence="1">
    <location>
        <begin position="100"/>
        <end position="114"/>
    </location>
</feature>
<dbReference type="PANTHER" id="PTHR46472">
    <property type="entry name" value="NUCLEOREDOXIN"/>
    <property type="match status" value="1"/>
</dbReference>
<dbReference type="GO" id="GO:0031397">
    <property type="term" value="P:negative regulation of protein ubiquitination"/>
    <property type="evidence" value="ECO:0007669"/>
    <property type="project" value="TreeGrafter"/>
</dbReference>
<evidence type="ECO:0000313" key="4">
    <source>
        <dbReference type="Proteomes" id="UP000735302"/>
    </source>
</evidence>
<name>A0AAV3YWI0_9GAST</name>
<protein>
    <submittedName>
        <fullName evidence="3">Nucleoredoxin</fullName>
    </submittedName>
</protein>
<comment type="caution">
    <text evidence="3">The sequence shown here is derived from an EMBL/GenBank/DDBJ whole genome shotgun (WGS) entry which is preliminary data.</text>
</comment>
<dbReference type="InterPro" id="IPR012336">
    <property type="entry name" value="Thioredoxin-like_fold"/>
</dbReference>
<dbReference type="Pfam" id="PF13905">
    <property type="entry name" value="Thioredoxin_8"/>
    <property type="match status" value="1"/>
</dbReference>
<dbReference type="Gene3D" id="3.40.30.10">
    <property type="entry name" value="Glutaredoxin"/>
    <property type="match status" value="1"/>
</dbReference>
<dbReference type="PANTHER" id="PTHR46472:SF1">
    <property type="entry name" value="NUCLEOREDOXIN"/>
    <property type="match status" value="1"/>
</dbReference>
<feature type="domain" description="Thioredoxin-like fold" evidence="2">
    <location>
        <begin position="3"/>
        <end position="65"/>
    </location>
</feature>
<feature type="region of interest" description="Disordered" evidence="1">
    <location>
        <begin position="87"/>
        <end position="171"/>
    </location>
</feature>
<gene>
    <name evidence="3" type="ORF">PoB_001376000</name>
</gene>
<dbReference type="GO" id="GO:0030178">
    <property type="term" value="P:negative regulation of Wnt signaling pathway"/>
    <property type="evidence" value="ECO:0007669"/>
    <property type="project" value="TreeGrafter"/>
</dbReference>
<dbReference type="GO" id="GO:0005634">
    <property type="term" value="C:nucleus"/>
    <property type="evidence" value="ECO:0007669"/>
    <property type="project" value="TreeGrafter"/>
</dbReference>
<evidence type="ECO:0000313" key="3">
    <source>
        <dbReference type="EMBL" id="GFN87254.1"/>
    </source>
</evidence>
<accession>A0AAV3YWI0</accession>
<organism evidence="3 4">
    <name type="scientific">Plakobranchus ocellatus</name>
    <dbReference type="NCBI Taxonomy" id="259542"/>
    <lineage>
        <taxon>Eukaryota</taxon>
        <taxon>Metazoa</taxon>
        <taxon>Spiralia</taxon>
        <taxon>Lophotrochozoa</taxon>
        <taxon>Mollusca</taxon>
        <taxon>Gastropoda</taxon>
        <taxon>Heterobranchia</taxon>
        <taxon>Euthyneura</taxon>
        <taxon>Panpulmonata</taxon>
        <taxon>Sacoglossa</taxon>
        <taxon>Placobranchoidea</taxon>
        <taxon>Plakobranchidae</taxon>
        <taxon>Plakobranchus</taxon>
    </lineage>
</organism>
<reference evidence="3 4" key="1">
    <citation type="journal article" date="2021" name="Elife">
        <title>Chloroplast acquisition without the gene transfer in kleptoplastic sea slugs, Plakobranchus ocellatus.</title>
        <authorList>
            <person name="Maeda T."/>
            <person name="Takahashi S."/>
            <person name="Yoshida T."/>
            <person name="Shimamura S."/>
            <person name="Takaki Y."/>
            <person name="Nagai Y."/>
            <person name="Toyoda A."/>
            <person name="Suzuki Y."/>
            <person name="Arimoto A."/>
            <person name="Ishii H."/>
            <person name="Satoh N."/>
            <person name="Nishiyama T."/>
            <person name="Hasebe M."/>
            <person name="Maruyama T."/>
            <person name="Minagawa J."/>
            <person name="Obokata J."/>
            <person name="Shigenobu S."/>
        </authorList>
    </citation>
    <scope>NUCLEOTIDE SEQUENCE [LARGE SCALE GENOMIC DNA]</scope>
</reference>
<dbReference type="AlphaFoldDB" id="A0AAV3YWI0"/>